<evidence type="ECO:0000313" key="2">
    <source>
        <dbReference type="EMBL" id="OLR92592.1"/>
    </source>
</evidence>
<organism evidence="2 3">
    <name type="scientific">Actinokineospora bangkokensis</name>
    <dbReference type="NCBI Taxonomy" id="1193682"/>
    <lineage>
        <taxon>Bacteria</taxon>
        <taxon>Bacillati</taxon>
        <taxon>Actinomycetota</taxon>
        <taxon>Actinomycetes</taxon>
        <taxon>Pseudonocardiales</taxon>
        <taxon>Pseudonocardiaceae</taxon>
        <taxon>Actinokineospora</taxon>
    </lineage>
</organism>
<name>A0A1Q9LKN0_9PSEU</name>
<sequence length="187" mass="20137">MPATLPGALDDQAGLAQHLADLAHTMTEQAAELRDEVVTSPPAWAAGLGPRPTNAVAAARWTDLAATAAAYRASFNITTDSPDAPLGVRPPGDGPRARAWHTITEQWRPIVTTPDDKYAANQDRINRLRERVHASTEDRAQDAEATAAHYQAEADGLRGDLSFRDAHLDDALDPIEEHRDLGSGLTH</sequence>
<protein>
    <recommendedName>
        <fullName evidence="4">PPE family domain-containing protein</fullName>
    </recommendedName>
</protein>
<keyword evidence="1" id="KW-0175">Coiled coil</keyword>
<gene>
    <name evidence="2" type="ORF">BJP25_21310</name>
</gene>
<reference evidence="2 3" key="1">
    <citation type="submission" date="2016-10" db="EMBL/GenBank/DDBJ databases">
        <title>The Draft Genome Sequence of Actinokineospora bangkokensis 44EHWT reveals the biosynthetic pathway of antifungal compounds Thailandins with unusual extender unit butylmalonyl-CoA.</title>
        <authorList>
            <person name="Greule A."/>
            <person name="Intra B."/>
            <person name="Flemming S."/>
            <person name="Rommel M.G."/>
            <person name="Panbangred W."/>
            <person name="Bechthold A."/>
        </authorList>
    </citation>
    <scope>NUCLEOTIDE SEQUENCE [LARGE SCALE GENOMIC DNA]</scope>
    <source>
        <strain evidence="2 3">44EHW</strain>
    </source>
</reference>
<comment type="caution">
    <text evidence="2">The sequence shown here is derived from an EMBL/GenBank/DDBJ whole genome shotgun (WGS) entry which is preliminary data.</text>
</comment>
<evidence type="ECO:0000313" key="3">
    <source>
        <dbReference type="Proteomes" id="UP000186040"/>
    </source>
</evidence>
<dbReference type="STRING" id="1193682.BJP25_21310"/>
<evidence type="ECO:0000256" key="1">
    <source>
        <dbReference type="SAM" id="Coils"/>
    </source>
</evidence>
<accession>A0A1Q9LKN0</accession>
<proteinExistence type="predicted"/>
<evidence type="ECO:0008006" key="4">
    <source>
        <dbReference type="Google" id="ProtNLM"/>
    </source>
</evidence>
<dbReference type="Proteomes" id="UP000186040">
    <property type="component" value="Unassembled WGS sequence"/>
</dbReference>
<dbReference type="AlphaFoldDB" id="A0A1Q9LKN0"/>
<keyword evidence="3" id="KW-1185">Reference proteome</keyword>
<dbReference type="EMBL" id="MKQR01000016">
    <property type="protein sequence ID" value="OLR92592.1"/>
    <property type="molecule type" value="Genomic_DNA"/>
</dbReference>
<feature type="coiled-coil region" evidence="1">
    <location>
        <begin position="133"/>
        <end position="160"/>
    </location>
</feature>